<evidence type="ECO:0000313" key="1">
    <source>
        <dbReference type="EMBL" id="TKV73301.1"/>
    </source>
</evidence>
<sequence>MATVQDLQAQLDALRAVRAGGEKRIRFRGPNGEQEVEFKSDAELAAAIFDLERQINIAQGARASTVRIFSSKGT</sequence>
<dbReference type="Proteomes" id="UP000305095">
    <property type="component" value="Unassembled WGS sequence"/>
</dbReference>
<accession>A0A4U6RHB6</accession>
<dbReference type="NCBIfam" id="NF047331">
    <property type="entry name" value="phage_HTJ"/>
    <property type="match status" value="1"/>
</dbReference>
<dbReference type="RefSeq" id="WP_137483586.1">
    <property type="nucleotide sequence ID" value="NZ_SZZP01000038.1"/>
</dbReference>
<dbReference type="EMBL" id="SZZP01000038">
    <property type="protein sequence ID" value="TKV73301.1"/>
    <property type="molecule type" value="Genomic_DNA"/>
</dbReference>
<proteinExistence type="predicted"/>
<reference evidence="1 2" key="1">
    <citation type="submission" date="2019-05" db="EMBL/GenBank/DDBJ databases">
        <title>Draft Genome of Bradyrhizobium elkanii strain SEMIA 938, Used in Commercial Inoculants for Lupinus spp. in Brazil.</title>
        <authorList>
            <person name="Hungria M."/>
            <person name="Delamuta J.R.M."/>
            <person name="Ribeiro R.A."/>
            <person name="Nogueira M.A."/>
        </authorList>
    </citation>
    <scope>NUCLEOTIDE SEQUENCE [LARGE SCALE GENOMIC DNA]</scope>
    <source>
        <strain evidence="1 2">Semia 938</strain>
    </source>
</reference>
<gene>
    <name evidence="1" type="ORF">FDV58_37750</name>
</gene>
<dbReference type="AlphaFoldDB" id="A0A4U6RHB6"/>
<organism evidence="1 2">
    <name type="scientific">Bradyrhizobium elkanii</name>
    <dbReference type="NCBI Taxonomy" id="29448"/>
    <lineage>
        <taxon>Bacteria</taxon>
        <taxon>Pseudomonadati</taxon>
        <taxon>Pseudomonadota</taxon>
        <taxon>Alphaproteobacteria</taxon>
        <taxon>Hyphomicrobiales</taxon>
        <taxon>Nitrobacteraceae</taxon>
        <taxon>Bradyrhizobium</taxon>
    </lineage>
</organism>
<comment type="caution">
    <text evidence="1">The sequence shown here is derived from an EMBL/GenBank/DDBJ whole genome shotgun (WGS) entry which is preliminary data.</text>
</comment>
<evidence type="ECO:0000313" key="2">
    <source>
        <dbReference type="Proteomes" id="UP000305095"/>
    </source>
</evidence>
<name>A0A4U6RHB6_BRAEL</name>
<protein>
    <submittedName>
        <fullName evidence="1">Uncharacterized protein</fullName>
    </submittedName>
</protein>